<dbReference type="EMBL" id="ADOT01000119">
    <property type="protein sequence ID" value="EGX50649.1"/>
    <property type="molecule type" value="Genomic_DNA"/>
</dbReference>
<evidence type="ECO:0000313" key="3">
    <source>
        <dbReference type="Proteomes" id="UP000008784"/>
    </source>
</evidence>
<comment type="caution">
    <text evidence="2">The sequence shown here is derived from an EMBL/GenBank/DDBJ whole genome shotgun (WGS) entry which is preliminary data.</text>
</comment>
<evidence type="ECO:0000313" key="2">
    <source>
        <dbReference type="EMBL" id="EGX50649.1"/>
    </source>
</evidence>
<feature type="compositionally biased region" description="Polar residues" evidence="1">
    <location>
        <begin position="109"/>
        <end position="125"/>
    </location>
</feature>
<evidence type="ECO:0000256" key="1">
    <source>
        <dbReference type="SAM" id="MobiDB-lite"/>
    </source>
</evidence>
<name>G1X876_ARTOA</name>
<accession>G1X876</accession>
<dbReference type="RefSeq" id="XP_011120688.1">
    <property type="nucleotide sequence ID" value="XM_011122386.1"/>
</dbReference>
<dbReference type="GeneID" id="22891815"/>
<dbReference type="InParanoid" id="G1X876"/>
<dbReference type="Proteomes" id="UP000008784">
    <property type="component" value="Unassembled WGS sequence"/>
</dbReference>
<protein>
    <submittedName>
        <fullName evidence="2">Uncharacterized protein</fullName>
    </submittedName>
</protein>
<feature type="compositionally biased region" description="Basic and acidic residues" evidence="1">
    <location>
        <begin position="148"/>
        <end position="167"/>
    </location>
</feature>
<feature type="region of interest" description="Disordered" evidence="1">
    <location>
        <begin position="140"/>
        <end position="170"/>
    </location>
</feature>
<gene>
    <name evidence="2" type="ORF">AOL_s00075g75</name>
</gene>
<proteinExistence type="predicted"/>
<feature type="region of interest" description="Disordered" evidence="1">
    <location>
        <begin position="98"/>
        <end position="126"/>
    </location>
</feature>
<dbReference type="HOGENOM" id="CLU_1474822_0_0_1"/>
<sequence>MADVEQHYGQKEGRVNGAVAAVAVAKQQQIMTPCPSPDEAMFVGEDRAEDLQKARLSTVNGDAEPTDIVVVAPSTNIDTDHGTATDVAASRRESAVSAVAPSPAAANGNGINTMATSPAESAHSSTFVDDDAMVVTADDTSAPTILSDQKDEQLRKTSPDSIMKGHEDENDQVRLVFGEFEIS</sequence>
<keyword evidence="3" id="KW-1185">Reference proteome</keyword>
<organism evidence="2 3">
    <name type="scientific">Arthrobotrys oligospora (strain ATCC 24927 / CBS 115.81 / DSM 1491)</name>
    <name type="common">Nematode-trapping fungus</name>
    <name type="synonym">Didymozoophaga oligospora</name>
    <dbReference type="NCBI Taxonomy" id="756982"/>
    <lineage>
        <taxon>Eukaryota</taxon>
        <taxon>Fungi</taxon>
        <taxon>Dikarya</taxon>
        <taxon>Ascomycota</taxon>
        <taxon>Pezizomycotina</taxon>
        <taxon>Orbiliomycetes</taxon>
        <taxon>Orbiliales</taxon>
        <taxon>Orbiliaceae</taxon>
        <taxon>Orbilia</taxon>
        <taxon>Orbilia oligospora</taxon>
    </lineage>
</organism>
<dbReference type="AlphaFoldDB" id="G1X876"/>
<reference evidence="2 3" key="1">
    <citation type="journal article" date="2011" name="PLoS Pathog.">
        <title>Genomic and proteomic analyses of the fungus Arthrobotrys oligospora provide insights into nematode-trap formation.</title>
        <authorList>
            <person name="Yang J."/>
            <person name="Wang L."/>
            <person name="Ji X."/>
            <person name="Feng Y."/>
            <person name="Li X."/>
            <person name="Zou C."/>
            <person name="Xu J."/>
            <person name="Ren Y."/>
            <person name="Mi Q."/>
            <person name="Wu J."/>
            <person name="Liu S."/>
            <person name="Liu Y."/>
            <person name="Huang X."/>
            <person name="Wang H."/>
            <person name="Niu X."/>
            <person name="Li J."/>
            <person name="Liang L."/>
            <person name="Luo Y."/>
            <person name="Ji K."/>
            <person name="Zhou W."/>
            <person name="Yu Z."/>
            <person name="Li G."/>
            <person name="Liu Y."/>
            <person name="Li L."/>
            <person name="Qiao M."/>
            <person name="Feng L."/>
            <person name="Zhang K.-Q."/>
        </authorList>
    </citation>
    <scope>NUCLEOTIDE SEQUENCE [LARGE SCALE GENOMIC DNA]</scope>
    <source>
        <strain evidence="3">ATCC 24927 / CBS 115.81 / DSM 1491</strain>
    </source>
</reference>